<feature type="binding site" evidence="4">
    <location>
        <position position="127"/>
    </location>
    <ligand>
        <name>substrate</name>
    </ligand>
</feature>
<dbReference type="RefSeq" id="WP_200760398.1">
    <property type="nucleotide sequence ID" value="NZ_AP023366.1"/>
</dbReference>
<dbReference type="GO" id="GO:0000287">
    <property type="term" value="F:magnesium ion binding"/>
    <property type="evidence" value="ECO:0007669"/>
    <property type="project" value="TreeGrafter"/>
</dbReference>
<keyword evidence="2 5" id="KW-0479">Metal-binding</keyword>
<gene>
    <name evidence="7" type="ORF">skT53_13730</name>
</gene>
<dbReference type="GO" id="GO:0006107">
    <property type="term" value="P:oxaloacetate metabolic process"/>
    <property type="evidence" value="ECO:0007669"/>
    <property type="project" value="TreeGrafter"/>
</dbReference>
<organism evidence="7 8">
    <name type="scientific">Effusibacillus dendaii</name>
    <dbReference type="NCBI Taxonomy" id="2743772"/>
    <lineage>
        <taxon>Bacteria</taxon>
        <taxon>Bacillati</taxon>
        <taxon>Bacillota</taxon>
        <taxon>Bacilli</taxon>
        <taxon>Bacillales</taxon>
        <taxon>Alicyclobacillaceae</taxon>
        <taxon>Effusibacillus</taxon>
    </lineage>
</organism>
<dbReference type="PANTHER" id="PTHR32308">
    <property type="entry name" value="LYASE BETA SUBUNIT, PUTATIVE (AFU_ORTHOLOGUE AFUA_4G13030)-RELATED"/>
    <property type="match status" value="1"/>
</dbReference>
<dbReference type="InterPro" id="IPR040442">
    <property type="entry name" value="Pyrv_kinase-like_dom_sf"/>
</dbReference>
<dbReference type="PIRSF" id="PIRSF015582">
    <property type="entry name" value="Cit_lyase_B"/>
    <property type="match status" value="1"/>
</dbReference>
<evidence type="ECO:0000256" key="4">
    <source>
        <dbReference type="PIRSR" id="PIRSR015582-1"/>
    </source>
</evidence>
<reference evidence="7" key="1">
    <citation type="submission" date="2020-08" db="EMBL/GenBank/DDBJ databases">
        <title>Complete Genome Sequence of Effusibacillus dendaii Strain skT53, Isolated from Farmland soil.</title>
        <authorList>
            <person name="Konishi T."/>
            <person name="Kawasaki H."/>
        </authorList>
    </citation>
    <scope>NUCLEOTIDE SEQUENCE [LARGE SCALE GENOMIC DNA]</scope>
    <source>
        <strain evidence="7">SkT53</strain>
    </source>
</reference>
<feature type="binding site" evidence="5">
    <location>
        <position position="127"/>
    </location>
    <ligand>
        <name>Mg(2+)</name>
        <dbReference type="ChEBI" id="CHEBI:18420"/>
    </ligand>
</feature>
<keyword evidence="3 5" id="KW-0460">Magnesium</keyword>
<evidence type="ECO:0000259" key="6">
    <source>
        <dbReference type="Pfam" id="PF03328"/>
    </source>
</evidence>
<feature type="binding site" evidence="4">
    <location>
        <position position="64"/>
    </location>
    <ligand>
        <name>substrate</name>
    </ligand>
</feature>
<dbReference type="GO" id="GO:0016829">
    <property type="term" value="F:lyase activity"/>
    <property type="evidence" value="ECO:0007669"/>
    <property type="project" value="UniProtKB-KW"/>
</dbReference>
<evidence type="ECO:0000256" key="1">
    <source>
        <dbReference type="ARBA" id="ARBA00001946"/>
    </source>
</evidence>
<evidence type="ECO:0000256" key="5">
    <source>
        <dbReference type="PIRSR" id="PIRSR015582-2"/>
    </source>
</evidence>
<dbReference type="KEGG" id="eff:skT53_13730"/>
<dbReference type="InterPro" id="IPR015813">
    <property type="entry name" value="Pyrv/PenolPyrv_kinase-like_dom"/>
</dbReference>
<dbReference type="InterPro" id="IPR011206">
    <property type="entry name" value="Citrate_lyase_beta/mcl1/mcl2"/>
</dbReference>
<comment type="cofactor">
    <cofactor evidence="1">
        <name>Mg(2+)</name>
        <dbReference type="ChEBI" id="CHEBI:18420"/>
    </cofactor>
</comment>
<dbReference type="SUPFAM" id="SSF51621">
    <property type="entry name" value="Phosphoenolpyruvate/pyruvate domain"/>
    <property type="match status" value="1"/>
</dbReference>
<accession>A0A7I8D8B9</accession>
<dbReference type="Proteomes" id="UP000593802">
    <property type="component" value="Chromosome"/>
</dbReference>
<dbReference type="PANTHER" id="PTHR32308:SF0">
    <property type="entry name" value="HPCH_HPAI ALDOLASE_CITRATE LYASE DOMAIN-CONTAINING PROTEIN"/>
    <property type="match status" value="1"/>
</dbReference>
<keyword evidence="7" id="KW-0456">Lyase</keyword>
<proteinExistence type="predicted"/>
<protein>
    <submittedName>
        <fullName evidence="7">Citrate lyase</fullName>
    </submittedName>
</protein>
<feature type="domain" description="HpcH/HpaI aldolase/citrate lyase" evidence="6">
    <location>
        <begin position="5"/>
        <end position="223"/>
    </location>
</feature>
<sequence length="290" mass="31908">MSLFRSWMFVPGNSERRLAKVDDLTADVIIFDLEDAVPLSEKQNARQLVCQTIRNSRAACSFVRVNDLASGFFADDIADLAGVLLAGIVLPKANSRQDILTADQALAEAESKSGRQLGDIEIVPLIESALGLYQAFEIAASSPRVKRLAFGSVDFTLDIQAQLTHEGTEILYARSHLVVVSRAAGIEPPIDAVFVQMKDREGLLRDTKLAKQLGFQGKMVIHPDQIGIVNDVFTPTQEEIEEAKRIVSAFDEALLEGSAAIQLDGKMIDYPVAERAKRIVRQAEFLQRNN</sequence>
<evidence type="ECO:0000256" key="2">
    <source>
        <dbReference type="ARBA" id="ARBA00022723"/>
    </source>
</evidence>
<dbReference type="Gene3D" id="3.20.20.60">
    <property type="entry name" value="Phosphoenolpyruvate-binding domains"/>
    <property type="match status" value="1"/>
</dbReference>
<keyword evidence="8" id="KW-1185">Reference proteome</keyword>
<evidence type="ECO:0000313" key="7">
    <source>
        <dbReference type="EMBL" id="BCJ86388.1"/>
    </source>
</evidence>
<dbReference type="AlphaFoldDB" id="A0A7I8D8B9"/>
<dbReference type="Pfam" id="PF03328">
    <property type="entry name" value="HpcH_HpaI"/>
    <property type="match status" value="1"/>
</dbReference>
<evidence type="ECO:0000313" key="8">
    <source>
        <dbReference type="Proteomes" id="UP000593802"/>
    </source>
</evidence>
<dbReference type="InterPro" id="IPR005000">
    <property type="entry name" value="Aldolase/citrate-lyase_domain"/>
</dbReference>
<name>A0A7I8D8B9_9BACL</name>
<dbReference type="EMBL" id="AP023366">
    <property type="protein sequence ID" value="BCJ86388.1"/>
    <property type="molecule type" value="Genomic_DNA"/>
</dbReference>
<evidence type="ECO:0000256" key="3">
    <source>
        <dbReference type="ARBA" id="ARBA00022842"/>
    </source>
</evidence>
<feature type="binding site" evidence="5">
    <location>
        <position position="154"/>
    </location>
    <ligand>
        <name>Mg(2+)</name>
        <dbReference type="ChEBI" id="CHEBI:18420"/>
    </ligand>
</feature>